<dbReference type="Gene3D" id="3.40.1190.20">
    <property type="match status" value="1"/>
</dbReference>
<dbReference type="CDD" id="cd01166">
    <property type="entry name" value="KdgK"/>
    <property type="match status" value="1"/>
</dbReference>
<dbReference type="eggNOG" id="COG0524">
    <property type="taxonomic scope" value="Bacteria"/>
</dbReference>
<dbReference type="RefSeq" id="WP_020089507.1">
    <property type="nucleotide sequence ID" value="NZ_AZCZ01000019.1"/>
</dbReference>
<dbReference type="PATRIC" id="fig|1267003.4.peg.709"/>
<dbReference type="GO" id="GO:0016301">
    <property type="term" value="F:kinase activity"/>
    <property type="evidence" value="ECO:0007669"/>
    <property type="project" value="UniProtKB-KW"/>
</dbReference>
<evidence type="ECO:0000256" key="2">
    <source>
        <dbReference type="ARBA" id="ARBA00022679"/>
    </source>
</evidence>
<evidence type="ECO:0000256" key="4">
    <source>
        <dbReference type="ARBA" id="ARBA00022777"/>
    </source>
</evidence>
<dbReference type="InterPro" id="IPR011611">
    <property type="entry name" value="PfkB_dom"/>
</dbReference>
<evidence type="ECO:0000256" key="1">
    <source>
        <dbReference type="ARBA" id="ARBA00010688"/>
    </source>
</evidence>
<feature type="domain" description="Carbohydrate kinase PfkB" evidence="6">
    <location>
        <begin position="3"/>
        <end position="305"/>
    </location>
</feature>
<keyword evidence="3" id="KW-0547">Nucleotide-binding</keyword>
<dbReference type="Proteomes" id="UP000051176">
    <property type="component" value="Unassembled WGS sequence"/>
</dbReference>
<keyword evidence="4 7" id="KW-0418">Kinase</keyword>
<proteinExistence type="inferred from homology"/>
<organism evidence="7 8">
    <name type="scientific">Levilactobacillus parabrevis ATCC 53295</name>
    <dbReference type="NCBI Taxonomy" id="1267003"/>
    <lineage>
        <taxon>Bacteria</taxon>
        <taxon>Bacillati</taxon>
        <taxon>Bacillota</taxon>
        <taxon>Bacilli</taxon>
        <taxon>Lactobacillales</taxon>
        <taxon>Lactobacillaceae</taxon>
        <taxon>Levilactobacillus</taxon>
    </lineage>
</organism>
<dbReference type="InterPro" id="IPR002173">
    <property type="entry name" value="Carboh/pur_kinase_PfkB_CS"/>
</dbReference>
<dbReference type="STRING" id="357278.IV61_GL000710"/>
<dbReference type="AlphaFoldDB" id="A0A0R1GRN5"/>
<evidence type="ECO:0000259" key="6">
    <source>
        <dbReference type="Pfam" id="PF00294"/>
    </source>
</evidence>
<keyword evidence="2" id="KW-0808">Transferase</keyword>
<dbReference type="PANTHER" id="PTHR43085:SF1">
    <property type="entry name" value="PSEUDOURIDINE KINASE-RELATED"/>
    <property type="match status" value="1"/>
</dbReference>
<dbReference type="PROSITE" id="PS00584">
    <property type="entry name" value="PFKB_KINASES_2"/>
    <property type="match status" value="1"/>
</dbReference>
<dbReference type="PANTHER" id="PTHR43085">
    <property type="entry name" value="HEXOKINASE FAMILY MEMBER"/>
    <property type="match status" value="1"/>
</dbReference>
<evidence type="ECO:0000256" key="3">
    <source>
        <dbReference type="ARBA" id="ARBA00022741"/>
    </source>
</evidence>
<comment type="similarity">
    <text evidence="1">Belongs to the carbohydrate kinase PfkB family.</text>
</comment>
<evidence type="ECO:0000256" key="5">
    <source>
        <dbReference type="ARBA" id="ARBA00022840"/>
    </source>
</evidence>
<accession>A0A0R1GRN5</accession>
<evidence type="ECO:0000313" key="7">
    <source>
        <dbReference type="EMBL" id="KRK36536.1"/>
    </source>
</evidence>
<dbReference type="GO" id="GO:0005524">
    <property type="term" value="F:ATP binding"/>
    <property type="evidence" value="ECO:0007669"/>
    <property type="project" value="UniProtKB-KW"/>
</dbReference>
<dbReference type="EMBL" id="AZCZ01000019">
    <property type="protein sequence ID" value="KRK36536.1"/>
    <property type="molecule type" value="Genomic_DNA"/>
</dbReference>
<comment type="caution">
    <text evidence="7">The sequence shown here is derived from an EMBL/GenBank/DDBJ whole genome shotgun (WGS) entry which is preliminary data.</text>
</comment>
<name>A0A0R1GRN5_9LACO</name>
<gene>
    <name evidence="7" type="ORF">FD07_GL000667</name>
</gene>
<protein>
    <submittedName>
        <fullName evidence="7">2-dehydro-3-deoxygluconokinase</fullName>
    </submittedName>
</protein>
<dbReference type="SUPFAM" id="SSF53613">
    <property type="entry name" value="Ribokinase-like"/>
    <property type="match status" value="1"/>
</dbReference>
<reference evidence="7 8" key="1">
    <citation type="journal article" date="2015" name="Genome Announc.">
        <title>Expanding the biotechnology potential of lactobacilli through comparative genomics of 213 strains and associated genera.</title>
        <authorList>
            <person name="Sun Z."/>
            <person name="Harris H.M."/>
            <person name="McCann A."/>
            <person name="Guo C."/>
            <person name="Argimon S."/>
            <person name="Zhang W."/>
            <person name="Yang X."/>
            <person name="Jeffery I.B."/>
            <person name="Cooney J.C."/>
            <person name="Kagawa T.F."/>
            <person name="Liu W."/>
            <person name="Song Y."/>
            <person name="Salvetti E."/>
            <person name="Wrobel A."/>
            <person name="Rasinkangas P."/>
            <person name="Parkhill J."/>
            <person name="Rea M.C."/>
            <person name="O'Sullivan O."/>
            <person name="Ritari J."/>
            <person name="Douillard F.P."/>
            <person name="Paul Ross R."/>
            <person name="Yang R."/>
            <person name="Briner A.E."/>
            <person name="Felis G.E."/>
            <person name="de Vos W.M."/>
            <person name="Barrangou R."/>
            <person name="Klaenhammer T.R."/>
            <person name="Caufield P.W."/>
            <person name="Cui Y."/>
            <person name="Zhang H."/>
            <person name="O'Toole P.W."/>
        </authorList>
    </citation>
    <scope>NUCLEOTIDE SEQUENCE [LARGE SCALE GENOMIC DNA]</scope>
    <source>
        <strain evidence="7 8">ATCC 53295</strain>
    </source>
</reference>
<dbReference type="InterPro" id="IPR050306">
    <property type="entry name" value="PfkB_Carbo_kinase"/>
</dbReference>
<dbReference type="Pfam" id="PF00294">
    <property type="entry name" value="PfkB"/>
    <property type="match status" value="1"/>
</dbReference>
<keyword evidence="8" id="KW-1185">Reference proteome</keyword>
<dbReference type="OrthoDB" id="9813569at2"/>
<sequence>MGEVLTIGEPMVVFEAQESDVDLAKAQKFQKFSAGAELNVAIGMARLGHPVDYVSAVGDDPFGVYLRHVLRTDGVADAALLTKPGLPTGFYLKQRVSHGDPAVAYFRQGSAAANYQPEDLQTVSLTGVRFAHLSGIFAALSPNCLAAYRQLNADLVYNRIPVTFDPNLRPTLWDSQAEMVRVTNDLARYGTIVMPGLSEGRTLTGKQSPEEIADFYLQRGVTTKVVVVKLGAVGAFAKLADGRKFSVPGFTVPRVIDTVGAGDGFAVGLISSLLEGQPLPDALQRANVIGALAVQSPGDNDGYPTRPQLDQFYKDHALA</sequence>
<dbReference type="InterPro" id="IPR029056">
    <property type="entry name" value="Ribokinase-like"/>
</dbReference>
<evidence type="ECO:0000313" key="8">
    <source>
        <dbReference type="Proteomes" id="UP000051176"/>
    </source>
</evidence>
<keyword evidence="5" id="KW-0067">ATP-binding</keyword>